<reference evidence="1" key="1">
    <citation type="journal article" date="2022" name="New Phytol.">
        <title>Evolutionary transition to the ectomycorrhizal habit in the genomes of a hyperdiverse lineage of mushroom-forming fungi.</title>
        <authorList>
            <person name="Looney B."/>
            <person name="Miyauchi S."/>
            <person name="Morin E."/>
            <person name="Drula E."/>
            <person name="Courty P.E."/>
            <person name="Kohler A."/>
            <person name="Kuo A."/>
            <person name="LaButti K."/>
            <person name="Pangilinan J."/>
            <person name="Lipzen A."/>
            <person name="Riley R."/>
            <person name="Andreopoulos W."/>
            <person name="He G."/>
            <person name="Johnson J."/>
            <person name="Nolan M."/>
            <person name="Tritt A."/>
            <person name="Barry K.W."/>
            <person name="Grigoriev I.V."/>
            <person name="Nagy L.G."/>
            <person name="Hibbett D."/>
            <person name="Henrissat B."/>
            <person name="Matheny P.B."/>
            <person name="Labbe J."/>
            <person name="Martin F.M."/>
        </authorList>
    </citation>
    <scope>NUCLEOTIDE SEQUENCE</scope>
    <source>
        <strain evidence="1">BPL690</strain>
    </source>
</reference>
<dbReference type="AlphaFoldDB" id="A0AAD4LYJ8"/>
<comment type="caution">
    <text evidence="1">The sequence shown here is derived from an EMBL/GenBank/DDBJ whole genome shotgun (WGS) entry which is preliminary data.</text>
</comment>
<dbReference type="Proteomes" id="UP001203297">
    <property type="component" value="Unassembled WGS sequence"/>
</dbReference>
<dbReference type="PANTHER" id="PTHR46018:SF2">
    <property type="entry name" value="ZINC PHOSPHODIESTERASE ELAC PROTEIN 1"/>
    <property type="match status" value="1"/>
</dbReference>
<dbReference type="InterPro" id="IPR036866">
    <property type="entry name" value="RibonucZ/Hydroxyglut_hydro"/>
</dbReference>
<keyword evidence="2" id="KW-1185">Reference proteome</keyword>
<dbReference type="SUPFAM" id="SSF56281">
    <property type="entry name" value="Metallo-hydrolase/oxidoreductase"/>
    <property type="match status" value="1"/>
</dbReference>
<proteinExistence type="predicted"/>
<dbReference type="GO" id="GO:0005634">
    <property type="term" value="C:nucleus"/>
    <property type="evidence" value="ECO:0007669"/>
    <property type="project" value="TreeGrafter"/>
</dbReference>
<name>A0AAD4LYJ8_9AGAM</name>
<accession>A0AAD4LYJ8</accession>
<gene>
    <name evidence="1" type="ORF">B0F90DRAFT_1750301</name>
</gene>
<organism evidence="1 2">
    <name type="scientific">Multifurca ochricompacta</name>
    <dbReference type="NCBI Taxonomy" id="376703"/>
    <lineage>
        <taxon>Eukaryota</taxon>
        <taxon>Fungi</taxon>
        <taxon>Dikarya</taxon>
        <taxon>Basidiomycota</taxon>
        <taxon>Agaricomycotina</taxon>
        <taxon>Agaricomycetes</taxon>
        <taxon>Russulales</taxon>
        <taxon>Russulaceae</taxon>
        <taxon>Multifurca</taxon>
    </lineage>
</organism>
<dbReference type="GO" id="GO:0042781">
    <property type="term" value="F:3'-tRNA processing endoribonuclease activity"/>
    <property type="evidence" value="ECO:0007669"/>
    <property type="project" value="TreeGrafter"/>
</dbReference>
<sequence>MPQWMTVTFLGTSSGGGPSESRNCSSLILDIVGDGTLWMIDGAEGTLRQFSLQPSRDGGKSIRVSRVNKIFVTHMHADHVMGIPTLLRNILGFPHPQDLSSRGTRPRINLYGPAGLRAFIRTTLSLTRTKTAERYAVHELLTPNDSCTPCDIEVLHDSEEPGRDVLCDEEGFWRDFTEGMSNRGSVHVCAGPLVHRDPCVGYIFYEPSTFLESRKLAILGDTSSTALLTPLISSTPGRLSLLVHEATDAHIPANIDSRLAARRSFEIVSSKVQERGHSTPIQAGICAGQWGARQLVLNHIGVKFPAPTPGSHTGRRAIMMGEIERQANEAWHSTPCEIPGVEVDPTEERKALAAYDFMNVVVQVHIPAPAPTSLSVSAFQATGQSASESVDVPSVFNNVARRKRRKKSL</sequence>
<evidence type="ECO:0000313" key="2">
    <source>
        <dbReference type="Proteomes" id="UP001203297"/>
    </source>
</evidence>
<dbReference type="EMBL" id="WTXG01000057">
    <property type="protein sequence ID" value="KAI0295601.1"/>
    <property type="molecule type" value="Genomic_DNA"/>
</dbReference>
<dbReference type="Gene3D" id="3.60.15.10">
    <property type="entry name" value="Ribonuclease Z/Hydroxyacylglutathione hydrolase-like"/>
    <property type="match status" value="1"/>
</dbReference>
<dbReference type="PANTHER" id="PTHR46018">
    <property type="entry name" value="ZINC PHOSPHODIESTERASE ELAC PROTEIN 1"/>
    <property type="match status" value="1"/>
</dbReference>
<protein>
    <submittedName>
        <fullName evidence="1">Beta-lactamase-like protein</fullName>
    </submittedName>
</protein>
<evidence type="ECO:0000313" key="1">
    <source>
        <dbReference type="EMBL" id="KAI0295601.1"/>
    </source>
</evidence>